<organism evidence="1 2">
    <name type="scientific">Strongyloides venezuelensis</name>
    <name type="common">Threadworm</name>
    <dbReference type="NCBI Taxonomy" id="75913"/>
    <lineage>
        <taxon>Eukaryota</taxon>
        <taxon>Metazoa</taxon>
        <taxon>Ecdysozoa</taxon>
        <taxon>Nematoda</taxon>
        <taxon>Chromadorea</taxon>
        <taxon>Rhabditida</taxon>
        <taxon>Tylenchina</taxon>
        <taxon>Panagrolaimomorpha</taxon>
        <taxon>Strongyloidoidea</taxon>
        <taxon>Strongyloididae</taxon>
        <taxon>Strongyloides</taxon>
    </lineage>
</organism>
<reference evidence="2" key="2">
    <citation type="submission" date="2015-08" db="UniProtKB">
        <authorList>
            <consortium name="WormBaseParasite"/>
        </authorList>
    </citation>
    <scope>IDENTIFICATION</scope>
</reference>
<dbReference type="AlphaFoldDB" id="A0A0K0F3E3"/>
<evidence type="ECO:0000313" key="2">
    <source>
        <dbReference type="WBParaSite" id="SVE_0332600.1"/>
    </source>
</evidence>
<name>A0A0K0F3E3_STRVS</name>
<dbReference type="WBParaSite" id="SVE_0332600.1">
    <property type="protein sequence ID" value="SVE_0332600.1"/>
    <property type="gene ID" value="SVE_0332600"/>
</dbReference>
<dbReference type="Proteomes" id="UP000035680">
    <property type="component" value="Unassembled WGS sequence"/>
</dbReference>
<protein>
    <submittedName>
        <fullName evidence="2">Secreted protein</fullName>
    </submittedName>
</protein>
<proteinExistence type="predicted"/>
<accession>A0A0K0F3E3</accession>
<sequence>MFIFCSLFIAASSSNIAIYPTKVGDSVEFDFGRGIKELEVIRDLGKGVEKLLPSDDLKDSIKTGDKNHLPTNAFLTKEGLLVIDPVTEEDYGTYKSDILYGPRFGYPILQIVPLPPSTNDITEDPTDYKKD</sequence>
<evidence type="ECO:0000313" key="1">
    <source>
        <dbReference type="Proteomes" id="UP000035680"/>
    </source>
</evidence>
<reference evidence="1" key="1">
    <citation type="submission" date="2014-07" db="EMBL/GenBank/DDBJ databases">
        <authorList>
            <person name="Martin A.A"/>
            <person name="De Silva N."/>
        </authorList>
    </citation>
    <scope>NUCLEOTIDE SEQUENCE</scope>
</reference>
<keyword evidence="1" id="KW-1185">Reference proteome</keyword>